<feature type="chain" id="PRO_5038932250" evidence="4">
    <location>
        <begin position="22"/>
        <end position="413"/>
    </location>
</feature>
<dbReference type="InterPro" id="IPR050894">
    <property type="entry name" value="EfeM/EfeO_iron_uptake"/>
</dbReference>
<feature type="domain" description="Imelysin-like" evidence="5">
    <location>
        <begin position="137"/>
        <end position="406"/>
    </location>
</feature>
<dbReference type="AlphaFoldDB" id="A0A7T0KMC6"/>
<keyword evidence="7" id="KW-1185">Reference proteome</keyword>
<evidence type="ECO:0000313" key="7">
    <source>
        <dbReference type="Proteomes" id="UP000594586"/>
    </source>
</evidence>
<dbReference type="InterPro" id="IPR034981">
    <property type="entry name" value="Imelysin-like_EfeO/Algp7"/>
</dbReference>
<sequence>MKKFVIALAAGATALSLTSCVENTAGEDTIAVTANAQNCDVSADSAESGHRTFAITNKGEQVTEFYLLADDGLRVVAERENIAPGETAELAVSLAPGNYFTACKPGLRGPNVGQAAFTVTGDAVAVDASDQERFDSAVTSYTQFVQQEVAQLVPQVEQFAAAYAAGDDAKARELYPLTRVHYERIEPIAEALGVLDAKIDYREIDYLAEADDLASQDPGFTEWRGFHRMEKDLWPPADEDVNADGSPARLDWAPSSPQQRAEIADKLVSDVEELESVVNDPAFASANDVTIDTVSNGAISLLEEIATNKVTGEENWWSHKDLYDFQSNLEGSRVAFDLVAPIASDRGGEGAKLVSDITARFDDVQALLDKYGSVEGGFTDYDKVDAGQQAELTRAIDALREPLSQLTGTVLGI</sequence>
<dbReference type="InterPro" id="IPR053377">
    <property type="entry name" value="Iron_uptake_EfeM/EfeO"/>
</dbReference>
<evidence type="ECO:0000256" key="3">
    <source>
        <dbReference type="ARBA" id="ARBA00022729"/>
    </source>
</evidence>
<evidence type="ECO:0000259" key="5">
    <source>
        <dbReference type="Pfam" id="PF09375"/>
    </source>
</evidence>
<protein>
    <submittedName>
        <fullName evidence="6">Peptidase M75 family protein</fullName>
    </submittedName>
</protein>
<dbReference type="KEGG" id="cqn:G7Y29_08370"/>
<dbReference type="Pfam" id="PF09375">
    <property type="entry name" value="Peptidase_M75"/>
    <property type="match status" value="1"/>
</dbReference>
<dbReference type="InterPro" id="IPR018976">
    <property type="entry name" value="Imelysin-like"/>
</dbReference>
<gene>
    <name evidence="6" type="ORF">G7Y29_08370</name>
</gene>
<dbReference type="GO" id="GO:0030313">
    <property type="term" value="C:cell envelope"/>
    <property type="evidence" value="ECO:0007669"/>
    <property type="project" value="UniProtKB-SubCell"/>
</dbReference>
<evidence type="ECO:0000256" key="1">
    <source>
        <dbReference type="ARBA" id="ARBA00004196"/>
    </source>
</evidence>
<dbReference type="Proteomes" id="UP000594586">
    <property type="component" value="Chromosome"/>
</dbReference>
<comment type="similarity">
    <text evidence="2">Belongs to the EfeM/EfeO family.</text>
</comment>
<dbReference type="PROSITE" id="PS51257">
    <property type="entry name" value="PROKAR_LIPOPROTEIN"/>
    <property type="match status" value="1"/>
</dbReference>
<dbReference type="CDD" id="cd14656">
    <property type="entry name" value="Imelysin-like_EfeO"/>
    <property type="match status" value="1"/>
</dbReference>
<reference evidence="6 7" key="1">
    <citation type="submission" date="2020-11" db="EMBL/GenBank/DDBJ databases">
        <title>Corynebacterium sp. MC1420.</title>
        <authorList>
            <person name="Zhou J."/>
        </authorList>
    </citation>
    <scope>NUCLEOTIDE SEQUENCE [LARGE SCALE GENOMIC DNA]</scope>
    <source>
        <strain evidence="6 7">MC1420</strain>
    </source>
</reference>
<accession>A0A7T0KMC6</accession>
<proteinExistence type="inferred from homology"/>
<evidence type="ECO:0000256" key="2">
    <source>
        <dbReference type="ARBA" id="ARBA00005989"/>
    </source>
</evidence>
<dbReference type="PANTHER" id="PTHR39192">
    <property type="entry name" value="IRON UPTAKE SYSTEM COMPONENT EFEO"/>
    <property type="match status" value="1"/>
</dbReference>
<dbReference type="EMBL" id="CP064955">
    <property type="protein sequence ID" value="QPK82870.1"/>
    <property type="molecule type" value="Genomic_DNA"/>
</dbReference>
<evidence type="ECO:0000256" key="4">
    <source>
        <dbReference type="SAM" id="SignalP"/>
    </source>
</evidence>
<organism evidence="6 7">
    <name type="scientific">Corynebacterium qintianiae</name>
    <dbReference type="NCBI Taxonomy" id="2709392"/>
    <lineage>
        <taxon>Bacteria</taxon>
        <taxon>Bacillati</taxon>
        <taxon>Actinomycetota</taxon>
        <taxon>Actinomycetes</taxon>
        <taxon>Mycobacteriales</taxon>
        <taxon>Corynebacteriaceae</taxon>
        <taxon>Corynebacterium</taxon>
    </lineage>
</organism>
<dbReference type="PANTHER" id="PTHR39192:SF1">
    <property type="entry name" value="IRON UPTAKE SYSTEM COMPONENT EFEO"/>
    <property type="match status" value="1"/>
</dbReference>
<comment type="subcellular location">
    <subcellularLocation>
        <location evidence="1">Cell envelope</location>
    </subcellularLocation>
</comment>
<keyword evidence="3 4" id="KW-0732">Signal</keyword>
<feature type="signal peptide" evidence="4">
    <location>
        <begin position="1"/>
        <end position="21"/>
    </location>
</feature>
<evidence type="ECO:0000313" key="6">
    <source>
        <dbReference type="EMBL" id="QPK82870.1"/>
    </source>
</evidence>
<dbReference type="Gene3D" id="1.20.1420.20">
    <property type="entry name" value="M75 peptidase, HXXE motif"/>
    <property type="match status" value="1"/>
</dbReference>
<name>A0A7T0KMC6_9CORY</name>
<dbReference type="NCBIfam" id="NF041757">
    <property type="entry name" value="EfeO"/>
    <property type="match status" value="1"/>
</dbReference>
<dbReference type="InterPro" id="IPR038352">
    <property type="entry name" value="Imelysin_sf"/>
</dbReference>
<dbReference type="RefSeq" id="WP_165004459.1">
    <property type="nucleotide sequence ID" value="NZ_CP064955.1"/>
</dbReference>